<dbReference type="GO" id="GO:0016491">
    <property type="term" value="F:oxidoreductase activity"/>
    <property type="evidence" value="ECO:0007669"/>
    <property type="project" value="InterPro"/>
</dbReference>
<dbReference type="Proteomes" id="UP000280296">
    <property type="component" value="Unassembled WGS sequence"/>
</dbReference>
<protein>
    <submittedName>
        <fullName evidence="2">Redoxin domain-containing protein</fullName>
    </submittedName>
</protein>
<dbReference type="InterPro" id="IPR000866">
    <property type="entry name" value="AhpC/TSA"/>
</dbReference>
<evidence type="ECO:0000259" key="1">
    <source>
        <dbReference type="Pfam" id="PF00578"/>
    </source>
</evidence>
<reference evidence="2 3" key="1">
    <citation type="submission" date="2018-12" db="EMBL/GenBank/DDBJ databases">
        <authorList>
            <person name="Toschakov S.V."/>
        </authorList>
    </citation>
    <scope>NUCLEOTIDE SEQUENCE [LARGE SCALE GENOMIC DNA]</scope>
    <source>
        <strain evidence="2 3">GM2012</strain>
    </source>
</reference>
<comment type="caution">
    <text evidence="2">The sequence shown here is derived from an EMBL/GenBank/DDBJ whole genome shotgun (WGS) entry which is preliminary data.</text>
</comment>
<dbReference type="InterPro" id="IPR036249">
    <property type="entry name" value="Thioredoxin-like_sf"/>
</dbReference>
<dbReference type="SUPFAM" id="SSF52833">
    <property type="entry name" value="Thioredoxin-like"/>
    <property type="match status" value="1"/>
</dbReference>
<dbReference type="EMBL" id="RYZH01000015">
    <property type="protein sequence ID" value="RUL87975.1"/>
    <property type="molecule type" value="Genomic_DNA"/>
</dbReference>
<reference evidence="2 3" key="2">
    <citation type="submission" date="2019-01" db="EMBL/GenBank/DDBJ databases">
        <title>Tautonia sociabilis, a novel thermotolerant planctomycete of Isosphaeraceae family, isolated from a 4000 m deep subterranean habitat.</title>
        <authorList>
            <person name="Kovaleva O.L."/>
            <person name="Elcheninov A.G."/>
            <person name="Van Heerden E."/>
            <person name="Toshchakov S.V."/>
            <person name="Novikov A."/>
            <person name="Bonch-Osmolovskaya E.A."/>
            <person name="Kublanov I.V."/>
        </authorList>
    </citation>
    <scope>NUCLEOTIDE SEQUENCE [LARGE SCALE GENOMIC DNA]</scope>
    <source>
        <strain evidence="2 3">GM2012</strain>
    </source>
</reference>
<organism evidence="2 3">
    <name type="scientific">Tautonia sociabilis</name>
    <dbReference type="NCBI Taxonomy" id="2080755"/>
    <lineage>
        <taxon>Bacteria</taxon>
        <taxon>Pseudomonadati</taxon>
        <taxon>Planctomycetota</taxon>
        <taxon>Planctomycetia</taxon>
        <taxon>Isosphaerales</taxon>
        <taxon>Isosphaeraceae</taxon>
        <taxon>Tautonia</taxon>
    </lineage>
</organism>
<sequence length="111" mass="12711">MRNRLEDFAAAGAQVLVIDPHESYRVRHMLKEAGFDPEDLHVPVLADPANVVSATYGVAFQMQIHTEWSNRPAVFLVDRDGILRFGHRAKAYDDRPTSDELIQQVQQIERR</sequence>
<dbReference type="Pfam" id="PF00578">
    <property type="entry name" value="AhpC-TSA"/>
    <property type="match status" value="1"/>
</dbReference>
<dbReference type="GO" id="GO:0016209">
    <property type="term" value="F:antioxidant activity"/>
    <property type="evidence" value="ECO:0007669"/>
    <property type="project" value="InterPro"/>
</dbReference>
<dbReference type="AlphaFoldDB" id="A0A432MLF7"/>
<proteinExistence type="predicted"/>
<accession>A0A432MLF7</accession>
<feature type="domain" description="Alkyl hydroperoxide reductase subunit C/ Thiol specific antioxidant" evidence="1">
    <location>
        <begin position="1"/>
        <end position="84"/>
    </location>
</feature>
<evidence type="ECO:0000313" key="2">
    <source>
        <dbReference type="EMBL" id="RUL87975.1"/>
    </source>
</evidence>
<gene>
    <name evidence="2" type="ORF">TsocGM_09640</name>
</gene>
<dbReference type="OrthoDB" id="9809733at2"/>
<evidence type="ECO:0000313" key="3">
    <source>
        <dbReference type="Proteomes" id="UP000280296"/>
    </source>
</evidence>
<dbReference type="Gene3D" id="3.40.30.10">
    <property type="entry name" value="Glutaredoxin"/>
    <property type="match status" value="1"/>
</dbReference>
<keyword evidence="3" id="KW-1185">Reference proteome</keyword>
<name>A0A432MLF7_9BACT</name>